<feature type="coiled-coil region" evidence="8">
    <location>
        <begin position="259"/>
        <end position="286"/>
    </location>
</feature>
<dbReference type="SUPFAM" id="SSF55874">
    <property type="entry name" value="ATPase domain of HSP90 chaperone/DNA topoisomerase II/histidine kinase"/>
    <property type="match status" value="1"/>
</dbReference>
<dbReference type="PRINTS" id="PR00344">
    <property type="entry name" value="BCTRLSENSOR"/>
</dbReference>
<dbReference type="InterPro" id="IPR003661">
    <property type="entry name" value="HisK_dim/P_dom"/>
</dbReference>
<dbReference type="InterPro" id="IPR000700">
    <property type="entry name" value="PAS-assoc_C"/>
</dbReference>
<evidence type="ECO:0000313" key="12">
    <source>
        <dbReference type="EMBL" id="CAL94979.1"/>
    </source>
</evidence>
<evidence type="ECO:0000256" key="6">
    <source>
        <dbReference type="ARBA" id="ARBA00023012"/>
    </source>
</evidence>
<dbReference type="Pfam" id="PF00072">
    <property type="entry name" value="Response_reg"/>
    <property type="match status" value="1"/>
</dbReference>
<feature type="domain" description="Response regulatory" evidence="10">
    <location>
        <begin position="515"/>
        <end position="630"/>
    </location>
</feature>
<dbReference type="Pfam" id="PF00512">
    <property type="entry name" value="HisKA"/>
    <property type="match status" value="1"/>
</dbReference>
<organism evidence="12 13">
    <name type="scientific">Azoarcus sp. (strain BH72)</name>
    <dbReference type="NCBI Taxonomy" id="418699"/>
    <lineage>
        <taxon>Bacteria</taxon>
        <taxon>Pseudomonadati</taxon>
        <taxon>Pseudomonadota</taxon>
        <taxon>Betaproteobacteria</taxon>
        <taxon>Rhodocyclales</taxon>
        <taxon>Zoogloeaceae</taxon>
        <taxon>Azoarcus</taxon>
    </lineage>
</organism>
<dbReference type="InterPro" id="IPR013656">
    <property type="entry name" value="PAS_4"/>
</dbReference>
<dbReference type="InterPro" id="IPR001789">
    <property type="entry name" value="Sig_transdc_resp-reg_receiver"/>
</dbReference>
<dbReference type="HOGENOM" id="CLU_000445_114_75_4"/>
<feature type="modified residue" description="4-aspartylphosphate" evidence="7">
    <location>
        <position position="564"/>
    </location>
</feature>
<evidence type="ECO:0000256" key="5">
    <source>
        <dbReference type="ARBA" id="ARBA00022777"/>
    </source>
</evidence>
<gene>
    <name evidence="12" type="ordered locus">azo2362</name>
</gene>
<dbReference type="InterPro" id="IPR050736">
    <property type="entry name" value="Sensor_HK_Regulatory"/>
</dbReference>
<comment type="catalytic activity">
    <reaction evidence="1">
        <text>ATP + protein L-histidine = ADP + protein N-phospho-L-histidine.</text>
        <dbReference type="EC" id="2.7.13.3"/>
    </reaction>
</comment>
<dbReference type="GO" id="GO:0000155">
    <property type="term" value="F:phosphorelay sensor kinase activity"/>
    <property type="evidence" value="ECO:0007669"/>
    <property type="project" value="InterPro"/>
</dbReference>
<dbReference type="PANTHER" id="PTHR43711:SF26">
    <property type="entry name" value="SENSOR HISTIDINE KINASE RCSC"/>
    <property type="match status" value="1"/>
</dbReference>
<proteinExistence type="predicted"/>
<keyword evidence="8" id="KW-0175">Coiled coil</keyword>
<dbReference type="SMART" id="SM00091">
    <property type="entry name" value="PAS"/>
    <property type="match status" value="2"/>
</dbReference>
<evidence type="ECO:0000256" key="8">
    <source>
        <dbReference type="SAM" id="Coils"/>
    </source>
</evidence>
<keyword evidence="3 7" id="KW-0597">Phosphoprotein</keyword>
<dbReference type="CDD" id="cd00130">
    <property type="entry name" value="PAS"/>
    <property type="match status" value="1"/>
</dbReference>
<sequence>MNSSQTDSLLKAELQQGRALLASVAATTDVMLVYLDPGFNFVWVNEAYARTCRMSPGDMVGKNHFALYPHAENEAIFRQVRDSGNPVFYKDKPFEFADQQDRGTTYWDWSLAADKDSDGRVVGLVFSLRETTGFVRARQTVRETENLLATFIESVPAGIAMFDREMRYLAVSRRFLLDHRIIDEDVIGRCHYEVFPDLPERWKAIHRRCLAGETLRCDEDQFVRRNGEINWERWEVRPWFTGAGTIGGIILFSENVTDRKRQENGLKAAMEEAERANNAKSRFLAAASHDLRQPLSALSLYVGTLERKLPASERALASGIGDCVTHLSELLSNLLDLSKLEAGVIKPSVCDFEVDAVLLRIALSYEPEAREKGLGLRYTGSAWVARTDPVLFQRVVTNLVANAVRYTEHGGILIGVRRRSGKHWVEVWDTGIGIPADKTTEIFEEFRQLGNAERNRTKGSGIGLTIAAKTAKLLGLQLQVRSRPGRGSVFALELPLGERVDAHPVEPPPIHQKRRIAIVEDNTEVAAALAYALTELGHQVISAASRYEVVTRLNGTAPEIILADYRLGGEEDGVGVIRAVRSAFGNDVPALIITGDTDPVVVRRMADHGISVLHKPLDLDALQDRIAALIEARAVSSPHRTAEGAG</sequence>
<dbReference type="InterPro" id="IPR005467">
    <property type="entry name" value="His_kinase_dom"/>
</dbReference>
<evidence type="ECO:0000259" key="9">
    <source>
        <dbReference type="PROSITE" id="PS50109"/>
    </source>
</evidence>
<dbReference type="Gene3D" id="1.10.287.130">
    <property type="match status" value="1"/>
</dbReference>
<keyword evidence="4 12" id="KW-0808">Transferase</keyword>
<evidence type="ECO:0000256" key="4">
    <source>
        <dbReference type="ARBA" id="ARBA00022679"/>
    </source>
</evidence>
<dbReference type="eggNOG" id="COG3829">
    <property type="taxonomic scope" value="Bacteria"/>
</dbReference>
<dbReference type="InterPro" id="IPR000014">
    <property type="entry name" value="PAS"/>
</dbReference>
<dbReference type="eggNOG" id="COG5002">
    <property type="taxonomic scope" value="Bacteria"/>
</dbReference>
<name>A1K824_AZOSB</name>
<dbReference type="InterPro" id="IPR011006">
    <property type="entry name" value="CheY-like_superfamily"/>
</dbReference>
<dbReference type="InterPro" id="IPR036890">
    <property type="entry name" value="HATPase_C_sf"/>
</dbReference>
<dbReference type="SUPFAM" id="SSF52172">
    <property type="entry name" value="CheY-like"/>
    <property type="match status" value="1"/>
</dbReference>
<dbReference type="Gene3D" id="3.30.565.10">
    <property type="entry name" value="Histidine kinase-like ATPase, C-terminal domain"/>
    <property type="match status" value="1"/>
</dbReference>
<dbReference type="InterPro" id="IPR004358">
    <property type="entry name" value="Sig_transdc_His_kin-like_C"/>
</dbReference>
<feature type="domain" description="PAC" evidence="11">
    <location>
        <begin position="216"/>
        <end position="268"/>
    </location>
</feature>
<evidence type="ECO:0000259" key="10">
    <source>
        <dbReference type="PROSITE" id="PS50110"/>
    </source>
</evidence>
<dbReference type="AlphaFoldDB" id="A1K824"/>
<dbReference type="STRING" id="62928.azo2362"/>
<dbReference type="SMART" id="SM00387">
    <property type="entry name" value="HATPase_c"/>
    <property type="match status" value="1"/>
</dbReference>
<dbReference type="CDD" id="cd00082">
    <property type="entry name" value="HisKA"/>
    <property type="match status" value="1"/>
</dbReference>
<evidence type="ECO:0000256" key="3">
    <source>
        <dbReference type="ARBA" id="ARBA00022553"/>
    </source>
</evidence>
<dbReference type="CDD" id="cd00156">
    <property type="entry name" value="REC"/>
    <property type="match status" value="1"/>
</dbReference>
<dbReference type="Gene3D" id="3.30.450.20">
    <property type="entry name" value="PAS domain"/>
    <property type="match status" value="2"/>
</dbReference>
<protein>
    <recommendedName>
        <fullName evidence="2">histidine kinase</fullName>
        <ecNumber evidence="2">2.7.13.3</ecNumber>
    </recommendedName>
</protein>
<dbReference type="PROSITE" id="PS50113">
    <property type="entry name" value="PAC"/>
    <property type="match status" value="1"/>
</dbReference>
<dbReference type="Pfam" id="PF02518">
    <property type="entry name" value="HATPase_c"/>
    <property type="match status" value="1"/>
</dbReference>
<dbReference type="InterPro" id="IPR035965">
    <property type="entry name" value="PAS-like_dom_sf"/>
</dbReference>
<feature type="domain" description="Histidine kinase" evidence="9">
    <location>
        <begin position="286"/>
        <end position="498"/>
    </location>
</feature>
<dbReference type="Proteomes" id="UP000002588">
    <property type="component" value="Chromosome"/>
</dbReference>
<dbReference type="RefSeq" id="WP_011766093.1">
    <property type="nucleotide sequence ID" value="NC_008702.1"/>
</dbReference>
<dbReference type="EC" id="2.7.13.3" evidence="2"/>
<reference evidence="12 13" key="1">
    <citation type="journal article" date="2006" name="Nat. Biotechnol.">
        <title>Complete genome of the mutualistic, N2-fixing grass endophyte Azoarcus sp. strain BH72.</title>
        <authorList>
            <person name="Krause A."/>
            <person name="Ramakumar A."/>
            <person name="Bartels D."/>
            <person name="Battistoni F."/>
            <person name="Bekel T."/>
            <person name="Boch J."/>
            <person name="Boehm M."/>
            <person name="Friedrich F."/>
            <person name="Hurek T."/>
            <person name="Krause L."/>
            <person name="Linke B."/>
            <person name="McHardy A.C."/>
            <person name="Sarkar A."/>
            <person name="Schneiker S."/>
            <person name="Syed A.A."/>
            <person name="Thauer R."/>
            <person name="Vorhoelter F.-J."/>
            <person name="Weidner S."/>
            <person name="Puehler A."/>
            <person name="Reinhold-Hurek B."/>
            <person name="Kaiser O."/>
            <person name="Goesmann A."/>
        </authorList>
    </citation>
    <scope>NUCLEOTIDE SEQUENCE [LARGE SCALE GENOMIC DNA]</scope>
    <source>
        <strain evidence="12 13">BH72</strain>
    </source>
</reference>
<dbReference type="Gene3D" id="3.40.50.2300">
    <property type="match status" value="1"/>
</dbReference>
<keyword evidence="6" id="KW-0902">Two-component regulatory system</keyword>
<dbReference type="SMART" id="SM00448">
    <property type="entry name" value="REC"/>
    <property type="match status" value="1"/>
</dbReference>
<dbReference type="SMART" id="SM00388">
    <property type="entry name" value="HisKA"/>
    <property type="match status" value="1"/>
</dbReference>
<evidence type="ECO:0000256" key="1">
    <source>
        <dbReference type="ARBA" id="ARBA00000085"/>
    </source>
</evidence>
<evidence type="ECO:0000256" key="2">
    <source>
        <dbReference type="ARBA" id="ARBA00012438"/>
    </source>
</evidence>
<dbReference type="eggNOG" id="COG2205">
    <property type="taxonomic scope" value="Bacteria"/>
</dbReference>
<dbReference type="EMBL" id="AM406670">
    <property type="protein sequence ID" value="CAL94979.1"/>
    <property type="molecule type" value="Genomic_DNA"/>
</dbReference>
<keyword evidence="5 12" id="KW-0418">Kinase</keyword>
<dbReference type="PROSITE" id="PS50109">
    <property type="entry name" value="HIS_KIN"/>
    <property type="match status" value="1"/>
</dbReference>
<dbReference type="InterPro" id="IPR003594">
    <property type="entry name" value="HATPase_dom"/>
</dbReference>
<dbReference type="eggNOG" id="COG0784">
    <property type="taxonomic scope" value="Bacteria"/>
</dbReference>
<dbReference type="SUPFAM" id="SSF47384">
    <property type="entry name" value="Homodimeric domain of signal transducing histidine kinase"/>
    <property type="match status" value="1"/>
</dbReference>
<dbReference type="Pfam" id="PF08448">
    <property type="entry name" value="PAS_4"/>
    <property type="match status" value="2"/>
</dbReference>
<dbReference type="PANTHER" id="PTHR43711">
    <property type="entry name" value="TWO-COMPONENT HISTIDINE KINASE"/>
    <property type="match status" value="1"/>
</dbReference>
<dbReference type="InterPro" id="IPR036097">
    <property type="entry name" value="HisK_dim/P_sf"/>
</dbReference>
<evidence type="ECO:0000313" key="13">
    <source>
        <dbReference type="Proteomes" id="UP000002588"/>
    </source>
</evidence>
<dbReference type="PROSITE" id="PS50110">
    <property type="entry name" value="RESPONSE_REGULATORY"/>
    <property type="match status" value="1"/>
</dbReference>
<dbReference type="SUPFAM" id="SSF55785">
    <property type="entry name" value="PYP-like sensor domain (PAS domain)"/>
    <property type="match status" value="2"/>
</dbReference>
<dbReference type="NCBIfam" id="TIGR00229">
    <property type="entry name" value="sensory_box"/>
    <property type="match status" value="1"/>
</dbReference>
<evidence type="ECO:0000256" key="7">
    <source>
        <dbReference type="PROSITE-ProRule" id="PRU00169"/>
    </source>
</evidence>
<keyword evidence="13" id="KW-1185">Reference proteome</keyword>
<accession>A1K824</accession>
<dbReference type="KEGG" id="azo:azo2362"/>
<evidence type="ECO:0000259" key="11">
    <source>
        <dbReference type="PROSITE" id="PS50113"/>
    </source>
</evidence>